<evidence type="ECO:0000313" key="2">
    <source>
        <dbReference type="Proteomes" id="UP000824120"/>
    </source>
</evidence>
<accession>A0A9J5Z7I3</accession>
<reference evidence="1 2" key="1">
    <citation type="submission" date="2020-09" db="EMBL/GenBank/DDBJ databases">
        <title>De no assembly of potato wild relative species, Solanum commersonii.</title>
        <authorList>
            <person name="Cho K."/>
        </authorList>
    </citation>
    <scope>NUCLEOTIDE SEQUENCE [LARGE SCALE GENOMIC DNA]</scope>
    <source>
        <strain evidence="1">LZ3.2</strain>
        <tissue evidence="1">Leaf</tissue>
    </source>
</reference>
<keyword evidence="2" id="KW-1185">Reference proteome</keyword>
<name>A0A9J5Z7I3_SOLCO</name>
<dbReference type="AlphaFoldDB" id="A0A9J5Z7I3"/>
<proteinExistence type="predicted"/>
<evidence type="ECO:0000313" key="1">
    <source>
        <dbReference type="EMBL" id="KAG5606942.1"/>
    </source>
</evidence>
<protein>
    <submittedName>
        <fullName evidence="1">Uncharacterized protein</fullName>
    </submittedName>
</protein>
<dbReference type="EMBL" id="JACXVP010000005">
    <property type="protein sequence ID" value="KAG5606942.1"/>
    <property type="molecule type" value="Genomic_DNA"/>
</dbReference>
<comment type="caution">
    <text evidence="1">The sequence shown here is derived from an EMBL/GenBank/DDBJ whole genome shotgun (WGS) entry which is preliminary data.</text>
</comment>
<dbReference type="Proteomes" id="UP000824120">
    <property type="component" value="Chromosome 5"/>
</dbReference>
<gene>
    <name evidence="1" type="ORF">H5410_028434</name>
</gene>
<dbReference type="OrthoDB" id="1436172at2759"/>
<sequence>MLNVKLHGYDYMPGTEVVCICYRIYYKLLHTLNPMCKVIDFKNETILIETNFDKSKIVIENATQPQNNINIEVSEIEQLNDGIVKIRFHEPISMLNDNRSMSSRISRSNSSYISPVDYIVQVPSRASTSQIRETYRCDNIKIDRDNIVKPICRASSDLDITESEMNFPGGITG</sequence>
<organism evidence="1 2">
    <name type="scientific">Solanum commersonii</name>
    <name type="common">Commerson's wild potato</name>
    <name type="synonym">Commerson's nightshade</name>
    <dbReference type="NCBI Taxonomy" id="4109"/>
    <lineage>
        <taxon>Eukaryota</taxon>
        <taxon>Viridiplantae</taxon>
        <taxon>Streptophyta</taxon>
        <taxon>Embryophyta</taxon>
        <taxon>Tracheophyta</taxon>
        <taxon>Spermatophyta</taxon>
        <taxon>Magnoliopsida</taxon>
        <taxon>eudicotyledons</taxon>
        <taxon>Gunneridae</taxon>
        <taxon>Pentapetalae</taxon>
        <taxon>asterids</taxon>
        <taxon>lamiids</taxon>
        <taxon>Solanales</taxon>
        <taxon>Solanaceae</taxon>
        <taxon>Solanoideae</taxon>
        <taxon>Solaneae</taxon>
        <taxon>Solanum</taxon>
    </lineage>
</organism>